<dbReference type="InterPro" id="IPR009081">
    <property type="entry name" value="PP-bd_ACP"/>
</dbReference>
<evidence type="ECO:0000256" key="4">
    <source>
        <dbReference type="ARBA" id="ARBA00022679"/>
    </source>
</evidence>
<dbReference type="CDD" id="cd00833">
    <property type="entry name" value="PKS"/>
    <property type="match status" value="1"/>
</dbReference>
<dbReference type="InterPro" id="IPR001227">
    <property type="entry name" value="Ac_transferase_dom_sf"/>
</dbReference>
<dbReference type="CDD" id="cd19531">
    <property type="entry name" value="LCL_NRPS-like"/>
    <property type="match status" value="1"/>
</dbReference>
<accession>A0ABP5Z7N9</accession>
<dbReference type="SUPFAM" id="SSF55048">
    <property type="entry name" value="Probable ACP-binding domain of malonyl-CoA ACP transacylase"/>
    <property type="match status" value="1"/>
</dbReference>
<dbReference type="Pfam" id="PF22621">
    <property type="entry name" value="CurL-like_PKS_C"/>
    <property type="match status" value="1"/>
</dbReference>
<dbReference type="SUPFAM" id="SSF53901">
    <property type="entry name" value="Thiolase-like"/>
    <property type="match status" value="1"/>
</dbReference>
<dbReference type="Gene3D" id="3.40.366.10">
    <property type="entry name" value="Malonyl-Coenzyme A Acyl Carrier Protein, domain 2"/>
    <property type="match status" value="2"/>
</dbReference>
<evidence type="ECO:0000256" key="6">
    <source>
        <dbReference type="SAM" id="MobiDB-lite"/>
    </source>
</evidence>
<evidence type="ECO:0000256" key="1">
    <source>
        <dbReference type="ARBA" id="ARBA00001957"/>
    </source>
</evidence>
<feature type="domain" description="Ketosynthase family 3 (KS3)" evidence="8">
    <location>
        <begin position="103"/>
        <end position="516"/>
    </location>
</feature>
<dbReference type="Gene3D" id="3.30.559.10">
    <property type="entry name" value="Chloramphenicol acetyltransferase-like domain"/>
    <property type="match status" value="1"/>
</dbReference>
<keyword evidence="10" id="KW-1185">Reference proteome</keyword>
<evidence type="ECO:0000259" key="8">
    <source>
        <dbReference type="PROSITE" id="PS52004"/>
    </source>
</evidence>
<keyword evidence="5" id="KW-0045">Antibiotic biosynthesis</keyword>
<evidence type="ECO:0000313" key="10">
    <source>
        <dbReference type="Proteomes" id="UP001501721"/>
    </source>
</evidence>
<dbReference type="InterPro" id="IPR050091">
    <property type="entry name" value="PKS_NRPS_Biosynth_Enz"/>
</dbReference>
<dbReference type="PANTHER" id="PTHR43775:SF37">
    <property type="entry name" value="SI:DKEY-61P9.11"/>
    <property type="match status" value="1"/>
</dbReference>
<keyword evidence="3" id="KW-0597">Phosphoprotein</keyword>
<dbReference type="Proteomes" id="UP001501721">
    <property type="component" value="Unassembled WGS sequence"/>
</dbReference>
<protein>
    <recommendedName>
        <fullName evidence="11">Polyketide synthase</fullName>
    </recommendedName>
</protein>
<proteinExistence type="predicted"/>
<dbReference type="Pfam" id="PF00698">
    <property type="entry name" value="Acyl_transf_1"/>
    <property type="match status" value="2"/>
</dbReference>
<feature type="compositionally biased region" description="Pro residues" evidence="6">
    <location>
        <begin position="1536"/>
        <end position="1577"/>
    </location>
</feature>
<comment type="cofactor">
    <cofactor evidence="1">
        <name>pantetheine 4'-phosphate</name>
        <dbReference type="ChEBI" id="CHEBI:47942"/>
    </cofactor>
</comment>
<evidence type="ECO:0000313" key="9">
    <source>
        <dbReference type="EMBL" id="GAA2493934.1"/>
    </source>
</evidence>
<evidence type="ECO:0000256" key="3">
    <source>
        <dbReference type="ARBA" id="ARBA00022553"/>
    </source>
</evidence>
<comment type="caution">
    <text evidence="9">The sequence shown here is derived from an EMBL/GenBank/DDBJ whole genome shotgun (WGS) entry which is preliminary data.</text>
</comment>
<dbReference type="InterPro" id="IPR006162">
    <property type="entry name" value="Ppantetheine_attach_site"/>
</dbReference>
<dbReference type="PROSITE" id="PS00012">
    <property type="entry name" value="PHOSPHOPANTETHEINE"/>
    <property type="match status" value="1"/>
</dbReference>
<dbReference type="EMBL" id="BAAATL010000023">
    <property type="protein sequence ID" value="GAA2493934.1"/>
    <property type="molecule type" value="Genomic_DNA"/>
</dbReference>
<dbReference type="SUPFAM" id="SSF52777">
    <property type="entry name" value="CoA-dependent acyltransferases"/>
    <property type="match status" value="2"/>
</dbReference>
<evidence type="ECO:0000256" key="5">
    <source>
        <dbReference type="ARBA" id="ARBA00023194"/>
    </source>
</evidence>
<reference evidence="10" key="1">
    <citation type="journal article" date="2019" name="Int. J. Syst. Evol. Microbiol.">
        <title>The Global Catalogue of Microorganisms (GCM) 10K type strain sequencing project: providing services to taxonomists for standard genome sequencing and annotation.</title>
        <authorList>
            <consortium name="The Broad Institute Genomics Platform"/>
            <consortium name="The Broad Institute Genome Sequencing Center for Infectious Disease"/>
            <person name="Wu L."/>
            <person name="Ma J."/>
        </authorList>
    </citation>
    <scope>NUCLEOTIDE SEQUENCE [LARGE SCALE GENOMIC DNA]</scope>
    <source>
        <strain evidence="10">JCM 6923</strain>
    </source>
</reference>
<dbReference type="InterPro" id="IPR036736">
    <property type="entry name" value="ACP-like_sf"/>
</dbReference>
<dbReference type="InterPro" id="IPR016035">
    <property type="entry name" value="Acyl_Trfase/lysoPLipase"/>
</dbReference>
<dbReference type="SMART" id="SM00825">
    <property type="entry name" value="PKS_KS"/>
    <property type="match status" value="1"/>
</dbReference>
<dbReference type="InterPro" id="IPR001242">
    <property type="entry name" value="Condensation_dom"/>
</dbReference>
<dbReference type="PANTHER" id="PTHR43775">
    <property type="entry name" value="FATTY ACID SYNTHASE"/>
    <property type="match status" value="1"/>
</dbReference>
<dbReference type="InterPro" id="IPR020806">
    <property type="entry name" value="PKS_PP-bd"/>
</dbReference>
<dbReference type="InterPro" id="IPR020841">
    <property type="entry name" value="PKS_Beta-ketoAc_synthase_dom"/>
</dbReference>
<evidence type="ECO:0000259" key="7">
    <source>
        <dbReference type="PROSITE" id="PS50075"/>
    </source>
</evidence>
<dbReference type="InterPro" id="IPR014030">
    <property type="entry name" value="Ketoacyl_synth_N"/>
</dbReference>
<feature type="region of interest" description="Disordered" evidence="6">
    <location>
        <begin position="1510"/>
        <end position="1580"/>
    </location>
</feature>
<dbReference type="Gene3D" id="3.30.559.30">
    <property type="entry name" value="Nonribosomal peptide synthetase, condensation domain"/>
    <property type="match status" value="1"/>
</dbReference>
<dbReference type="SMART" id="SM00827">
    <property type="entry name" value="PKS_AT"/>
    <property type="match status" value="2"/>
</dbReference>
<dbReference type="Gene3D" id="1.10.1200.10">
    <property type="entry name" value="ACP-like"/>
    <property type="match status" value="2"/>
</dbReference>
<evidence type="ECO:0008006" key="11">
    <source>
        <dbReference type="Google" id="ProtNLM"/>
    </source>
</evidence>
<dbReference type="PROSITE" id="PS52004">
    <property type="entry name" value="KS3_2"/>
    <property type="match status" value="1"/>
</dbReference>
<dbReference type="InterPro" id="IPR014043">
    <property type="entry name" value="Acyl_transferase_dom"/>
</dbReference>
<dbReference type="SUPFAM" id="SSF47336">
    <property type="entry name" value="ACP-like"/>
    <property type="match status" value="2"/>
</dbReference>
<gene>
    <name evidence="9" type="ORF">GCM10010422_46390</name>
</gene>
<organism evidence="9 10">
    <name type="scientific">Streptomyces graminearus</name>
    <dbReference type="NCBI Taxonomy" id="284030"/>
    <lineage>
        <taxon>Bacteria</taxon>
        <taxon>Bacillati</taxon>
        <taxon>Actinomycetota</taxon>
        <taxon>Actinomycetes</taxon>
        <taxon>Kitasatosporales</taxon>
        <taxon>Streptomycetaceae</taxon>
        <taxon>Streptomyces</taxon>
    </lineage>
</organism>
<dbReference type="Gene3D" id="3.30.70.3290">
    <property type="match status" value="2"/>
</dbReference>
<dbReference type="SMART" id="SM00823">
    <property type="entry name" value="PKS_PP"/>
    <property type="match status" value="2"/>
</dbReference>
<dbReference type="Gene3D" id="3.40.47.10">
    <property type="match status" value="1"/>
</dbReference>
<feature type="domain" description="Carrier" evidence="7">
    <location>
        <begin position="1430"/>
        <end position="1507"/>
    </location>
</feature>
<dbReference type="Pfam" id="PF00550">
    <property type="entry name" value="PP-binding"/>
    <property type="match status" value="2"/>
</dbReference>
<dbReference type="Pfam" id="PF02801">
    <property type="entry name" value="Ketoacyl-synt_C"/>
    <property type="match status" value="1"/>
</dbReference>
<sequence length="2068" mass="220039">MPQERGPRDVRAVTDFLLSRFVELLDVSRDTVDRWAPMHQYGLDSAKAATLAAALSAFLGRPVPVTWMWQYPTVDELSRALVEGPPAAPEAAAPGRDRRGPSYEPVAIVGIGCRFPGGPDPAAFWRLLAEGRDAVGPVPAARRELLGDAVRWGGFIDGIDRFDPLFFGISPREAVQMDPQQRLILELAWEALEDAGVPPLGLVGSDTGVFMASCWGDYAALAHYRGPDSQITPHTATGMHDGIIANRVSYVLGLQGPSMAIDAACAGSLVSVHLGCQSIWMGESELVLAGGVNLSFVSDYYTAMDQMGALAPDGRCKSFDARADGYVRGEGAGVVVLAPLSVALERELPVYCLIKGSSANNDGLSNGMTAPNPQAQELMLRTAYRRARIAPALVDYIECHGSATPLGDPIEANAIGAVLGGDRPAPLRLGSVKSNVGHLEAAAGIVGLVKLALSIRNGVLPASLHYTAPNPQILFDAYGLAVQDRLTAWPRRSDARRGGVSSFGFGGAICHVAVEELPRPEGRLLLLAEDSPEALAERARALRDEHDLREVCGRAPGEGRFRLAAAARDMGELRSQLEAFTTGTTASGLSAAEVAGPRPRVAFLFSGNGSQWVGMGRQLLAGMPVFRRSMMRSDRRMRELLGFSLVDQLLAADGRLDDMDVFQPLLFCLQVALADAWRSLGVAPDVVVGQSVGEFAASHIAGALDFEDAARLAACHGRLLQQLAVGRGEGIVVTTDAAAVQPYLTGQLTVSGHNGPDSTLVTGTPQEIDALVQRLTEEGITTHRVRMGHAPHSPLVDHVLAPLRAELDGIRPRTSRVPMISTVTGERVDGAELGPDYWADNLRHEIQVVKALTALRGYDIDAVVELSPHPLLLKAAAQLLDAATLPSLRRGADEAQTLLGSLGALYTAGHPVTASPFLTGDRGRHVGPGQGAATSDEVLRLVPVSAHSVAALADTCRALSNHVERDAGLRVSDLAYTLATRRTHQNHRVALLARSRQDVLDGLARVAAGRPHPEVVTGTVSGSTDRRVALVFSGGGTQWVGMGRELLRTHTGFRTWMHACDTAVRAAGGCSVLEQLDAPEGEARFEEMDFQQPVLFALQVSLARVWLELGIRPAAVVGHSLGEVAAACVAGVLSLEDAARVVVARSHLLERKAAPGAMISVDLPERELSPWLAPYAEHAAVAVVNSPTSTAVSGSPEAVRALEADLRAAGISTRNIRVERPVHSPGMDPLTGPLRELIDGISPSTGSIDFHSTALAGAVNPVVDVGYWVHNLRDQVRFAETIGALVEDGIGTFVEIGPHETLRGAVEEIALTRGARVHAVNSLRRGESDLRCLLEAAASLHVRGVSLTFDTLFADDVEVVETPLVQWQKERYWLDAAPRVDGSVASTAVRAAPTVSAGSAPSAVPSASTASVTSSVAVAEAVAEPVGTAVPGRSVEELVLAEIADVLGVPEDRFDAGSSLRDFGLDSMLAIRLVNRVQSLFGQRVSPVVFLDGRTISEIVGHLGEVVGGEGAETGPGAAAGAAPVAQEPPARAPHASPPPAPASPAQAPPATPLPAPASPSPSPVPAPVTSPNPPRTPLDALSELDAEELLDELAARGLLDPTDAPALDQLRAEGLGFALAPASHGQASLWFMQQIEPDAVPYNFMVAARVRAEVDAPALERAVAAVLRRHPALRTIFVEAGGSPYQVILDEPEYEFLVTDSTHLDDEQAREELAVYGHMPLDLDNGPLVRVVLMTRGPADHYLLVLVHHIASDAASADVMIRELQAFYEGVDPVTAEPVAPYTEFVEWERQWLAGPAAEAALDWWSRRLADPPAHLDLSPVERPPGVTYEGRDLTFRWSAEETRTLREFAVREGVSISTVVLAGFFATLNRAAGVEDSVLATAIAQRAESGWESAIGYYLNTVLVRAKPAGDRGFRELLREVHAFSLGLLEHMNYPLDLLAAELKPPRAEGRSPWFDVVLNWLSSDAFPRSVKLFHGIGDTIAPEGALPLEPLPVRRHLAKFDLEISMAEIGGEVVGHVQYKPSYLEKRTVTALLALYRTVLFDSIAHPDLALDAVAPAGRAKETDQ</sequence>
<feature type="compositionally biased region" description="Low complexity" evidence="6">
    <location>
        <begin position="1515"/>
        <end position="1535"/>
    </location>
</feature>
<dbReference type="SUPFAM" id="SSF52151">
    <property type="entry name" value="FabD/lysophospholipase-like"/>
    <property type="match status" value="2"/>
</dbReference>
<keyword evidence="4" id="KW-0808">Transferase</keyword>
<dbReference type="Pfam" id="PF00109">
    <property type="entry name" value="ketoacyl-synt"/>
    <property type="match status" value="1"/>
</dbReference>
<dbReference type="InterPro" id="IPR014031">
    <property type="entry name" value="Ketoacyl_synth_C"/>
</dbReference>
<dbReference type="InterPro" id="IPR023213">
    <property type="entry name" value="CAT-like_dom_sf"/>
</dbReference>
<dbReference type="PROSITE" id="PS50075">
    <property type="entry name" value="CARRIER"/>
    <property type="match status" value="1"/>
</dbReference>
<name>A0ABP5Z7N9_9ACTN</name>
<dbReference type="InterPro" id="IPR016036">
    <property type="entry name" value="Malonyl_transacylase_ACP-bd"/>
</dbReference>
<dbReference type="InterPro" id="IPR016039">
    <property type="entry name" value="Thiolase-like"/>
</dbReference>
<keyword evidence="2" id="KW-0596">Phosphopantetheine</keyword>
<dbReference type="Pfam" id="PF00668">
    <property type="entry name" value="Condensation"/>
    <property type="match status" value="1"/>
</dbReference>
<evidence type="ECO:0000256" key="2">
    <source>
        <dbReference type="ARBA" id="ARBA00022450"/>
    </source>
</evidence>